<comment type="caution">
    <text evidence="2">The sequence shown here is derived from an EMBL/GenBank/DDBJ whole genome shotgun (WGS) entry which is preliminary data.</text>
</comment>
<evidence type="ECO:0008006" key="4">
    <source>
        <dbReference type="Google" id="ProtNLM"/>
    </source>
</evidence>
<feature type="transmembrane region" description="Helical" evidence="1">
    <location>
        <begin position="6"/>
        <end position="31"/>
    </location>
</feature>
<evidence type="ECO:0000313" key="3">
    <source>
        <dbReference type="Proteomes" id="UP000029721"/>
    </source>
</evidence>
<name>A0ABR4WTZ5_9GAMM</name>
<reference evidence="2 3" key="1">
    <citation type="submission" date="2014-06" db="EMBL/GenBank/DDBJ databases">
        <title>Draft genome sequence of an extremely salt tolerant bacteria Halomonas salina/CIFRI 1.</title>
        <authorList>
            <person name="Behera B.D."/>
            <person name="Meena D.K."/>
            <person name="Das P."/>
            <person name="Maharana J."/>
            <person name="Paria P."/>
            <person name="Sharma A.P."/>
            <person name="Shamsudheen K.V."/>
            <person name="Rijit J."/>
            <person name="Dixit V."/>
            <person name="Verma A."/>
            <person name="Scaria V."/>
            <person name="Sivasubbu S."/>
        </authorList>
    </citation>
    <scope>NUCLEOTIDE SEQUENCE [LARGE SCALE GENOMIC DNA]</scope>
    <source>
        <strain evidence="2 3">CIFRI 1</strain>
    </source>
</reference>
<organism evidence="2 3">
    <name type="scientific">Halomonas salina</name>
    <dbReference type="NCBI Taxonomy" id="42565"/>
    <lineage>
        <taxon>Bacteria</taxon>
        <taxon>Pseudomonadati</taxon>
        <taxon>Pseudomonadota</taxon>
        <taxon>Gammaproteobacteria</taxon>
        <taxon>Oceanospirillales</taxon>
        <taxon>Halomonadaceae</taxon>
        <taxon>Halomonas</taxon>
    </lineage>
</organism>
<sequence length="120" mass="13808">MSWDVALISAGAGLLAGAIGSLVAPWVHWAIEKRRSQFMYRQELVRTWRVEIESFSWDHGDFGDSTTYAAMRPHMREEVIKKFEAQRTMHVPPDGGRGQKLHKQWASDEVARIEKEWGLV</sequence>
<accession>A0ABR4WTZ5</accession>
<protein>
    <recommendedName>
        <fullName evidence="4">Minor tail protein</fullName>
    </recommendedName>
</protein>
<dbReference type="EMBL" id="JOKD01000021">
    <property type="protein sequence ID" value="KGE78191.1"/>
    <property type="molecule type" value="Genomic_DNA"/>
</dbReference>
<evidence type="ECO:0000256" key="1">
    <source>
        <dbReference type="SAM" id="Phobius"/>
    </source>
</evidence>
<dbReference type="RefSeq" id="WP_035595643.1">
    <property type="nucleotide sequence ID" value="NZ_JOKD01000021.1"/>
</dbReference>
<keyword evidence="1" id="KW-1133">Transmembrane helix</keyword>
<gene>
    <name evidence="2" type="ORF">FP66_04935</name>
</gene>
<keyword evidence="3" id="KW-1185">Reference proteome</keyword>
<keyword evidence="1" id="KW-0812">Transmembrane</keyword>
<proteinExistence type="predicted"/>
<keyword evidence="1" id="KW-0472">Membrane</keyword>
<evidence type="ECO:0000313" key="2">
    <source>
        <dbReference type="EMBL" id="KGE78191.1"/>
    </source>
</evidence>
<dbReference type="Proteomes" id="UP000029721">
    <property type="component" value="Unassembled WGS sequence"/>
</dbReference>